<organism evidence="1 2">
    <name type="scientific">Mycoplasma wenyonii (strain Massachusetts)</name>
    <name type="common">Eperythrozoon wenyonii</name>
    <dbReference type="NCBI Taxonomy" id="1197325"/>
    <lineage>
        <taxon>Bacteria</taxon>
        <taxon>Bacillati</taxon>
        <taxon>Mycoplasmatota</taxon>
        <taxon>Mollicutes</taxon>
        <taxon>Mycoplasmataceae</taxon>
        <taxon>Mycoplasma</taxon>
    </lineage>
</organism>
<keyword evidence="2" id="KW-1185">Reference proteome</keyword>
<sequence>MSILIGKLASLTLVPVVGAGVAYTTMSTKLGGGEGQIRLTSIGDFEENCWVSVQGKLSEGGEETAKLLACPVKKGSEVARFYFYAKATNSVNLPKEVTNVTYTGNSRGGHYQFFVTFTDSWSKTISASNSTWDKTFPTGKSIKGNCTITSGRLGCNEEFAQRLESFNSNS</sequence>
<dbReference type="EMBL" id="CP003703">
    <property type="protein sequence ID" value="AFN65381.1"/>
    <property type="molecule type" value="Genomic_DNA"/>
</dbReference>
<accession>I6YBK2</accession>
<dbReference type="RefSeq" id="WP_014850090.1">
    <property type="nucleotide sequence ID" value="NC_018149.1"/>
</dbReference>
<dbReference type="HOGENOM" id="CLU_1545969_0_0_14"/>
<protein>
    <submittedName>
        <fullName evidence="1">Uncharacterized protein</fullName>
    </submittedName>
</protein>
<evidence type="ECO:0000313" key="1">
    <source>
        <dbReference type="EMBL" id="AFN65381.1"/>
    </source>
</evidence>
<dbReference type="PATRIC" id="fig|1197325.3.peg.647"/>
<dbReference type="KEGG" id="mwe:WEN_02990"/>
<dbReference type="AlphaFoldDB" id="I6YBK2"/>
<gene>
    <name evidence="1" type="ordered locus">WEN_02990</name>
</gene>
<dbReference type="Proteomes" id="UP000009005">
    <property type="component" value="Chromosome"/>
</dbReference>
<proteinExistence type="predicted"/>
<evidence type="ECO:0000313" key="2">
    <source>
        <dbReference type="Proteomes" id="UP000009005"/>
    </source>
</evidence>
<reference evidence="1 2" key="1">
    <citation type="journal article" date="2012" name="J. Bacteriol.">
        <title>Complete genome sequence of Mycoplasma wenyonii strain Massachusetts.</title>
        <authorList>
            <person name="Dos Santos A.P."/>
            <person name="Guimaraes A.M."/>
            <person name="do Nascimento N.C."/>
            <person name="Sanmiguel P.J."/>
            <person name="Messick J.B."/>
        </authorList>
    </citation>
    <scope>NUCLEOTIDE SEQUENCE [LARGE SCALE GENOMIC DNA]</scope>
    <source>
        <strain evidence="1 2">Massachusetts</strain>
    </source>
</reference>
<name>I6YBK2_MYCWM</name>